<organism evidence="1">
    <name type="scientific">marine metagenome</name>
    <dbReference type="NCBI Taxonomy" id="408172"/>
    <lineage>
        <taxon>unclassified sequences</taxon>
        <taxon>metagenomes</taxon>
        <taxon>ecological metagenomes</taxon>
    </lineage>
</organism>
<protein>
    <submittedName>
        <fullName evidence="1">Uncharacterized protein</fullName>
    </submittedName>
</protein>
<feature type="non-terminal residue" evidence="1">
    <location>
        <position position="1"/>
    </location>
</feature>
<proteinExistence type="predicted"/>
<gene>
    <name evidence="1" type="ORF">METZ01_LOCUS486748</name>
</gene>
<feature type="non-terminal residue" evidence="1">
    <location>
        <position position="55"/>
    </location>
</feature>
<dbReference type="EMBL" id="UINC01210438">
    <property type="protein sequence ID" value="SVE33894.1"/>
    <property type="molecule type" value="Genomic_DNA"/>
</dbReference>
<reference evidence="1" key="1">
    <citation type="submission" date="2018-05" db="EMBL/GenBank/DDBJ databases">
        <authorList>
            <person name="Lanie J.A."/>
            <person name="Ng W.-L."/>
            <person name="Kazmierczak K.M."/>
            <person name="Andrzejewski T.M."/>
            <person name="Davidsen T.M."/>
            <person name="Wayne K.J."/>
            <person name="Tettelin H."/>
            <person name="Glass J.I."/>
            <person name="Rusch D."/>
            <person name="Podicherti R."/>
            <person name="Tsui H.-C.T."/>
            <person name="Winkler M.E."/>
        </authorList>
    </citation>
    <scope>NUCLEOTIDE SEQUENCE</scope>
</reference>
<evidence type="ECO:0000313" key="1">
    <source>
        <dbReference type="EMBL" id="SVE33894.1"/>
    </source>
</evidence>
<accession>A0A383CP48</accession>
<dbReference type="AlphaFoldDB" id="A0A383CP48"/>
<sequence length="55" mass="6444">RRNAQRTVRPAQGREGICPRTRCPSRSRQWGLCIIRHFFEGRGRGGFYSARRGRL</sequence>
<name>A0A383CP48_9ZZZZ</name>